<dbReference type="Proteomes" id="UP001595906">
    <property type="component" value="Unassembled WGS sequence"/>
</dbReference>
<comment type="caution">
    <text evidence="2">The sequence shown here is derived from an EMBL/GenBank/DDBJ whole genome shotgun (WGS) entry which is preliminary data.</text>
</comment>
<name>A0ABV8PYR2_9BACT</name>
<sequence length="303" mass="34101">MKYLYKLFILAFFLLSLSSLMAQASVTKIGIKTIGFRTEKKIVLRWVLDDAKQWRYALKKGFDVERAEGNSNKFIKLNKSVILPISAEQLFKYDTNSLVIQAMGYLLTEPKSEDDSGVQDDKLYNVYFLNASYETEAAVQTASGFIDTTIEKGKSYTYRVRVANTTITQTIGKTIVTADIPLMPKSPKLNAVFGDGTVAFNWNIKDVDDYYFATLLERSTDSINFKRIGQPYIKYPNEGDSPIDSVTLSATDSIPNNIKFYYRIKCVNLFGLTSKPNNVVTGMGMPKLEVVPQIKSVDPTNKN</sequence>
<keyword evidence="3" id="KW-1185">Reference proteome</keyword>
<protein>
    <recommendedName>
        <fullName evidence="4">Fibronectin type-III domain-containing protein</fullName>
    </recommendedName>
</protein>
<dbReference type="EMBL" id="JBHSDC010000029">
    <property type="protein sequence ID" value="MFC4233248.1"/>
    <property type="molecule type" value="Genomic_DNA"/>
</dbReference>
<feature type="signal peptide" evidence="1">
    <location>
        <begin position="1"/>
        <end position="24"/>
    </location>
</feature>
<evidence type="ECO:0000256" key="1">
    <source>
        <dbReference type="SAM" id="SignalP"/>
    </source>
</evidence>
<accession>A0ABV8PYR2</accession>
<evidence type="ECO:0000313" key="3">
    <source>
        <dbReference type="Proteomes" id="UP001595906"/>
    </source>
</evidence>
<proteinExistence type="predicted"/>
<keyword evidence="1" id="KW-0732">Signal</keyword>
<dbReference type="RefSeq" id="WP_379015448.1">
    <property type="nucleotide sequence ID" value="NZ_JBHSDC010000029.1"/>
</dbReference>
<evidence type="ECO:0000313" key="2">
    <source>
        <dbReference type="EMBL" id="MFC4233248.1"/>
    </source>
</evidence>
<organism evidence="2 3">
    <name type="scientific">Parasediminibacterium paludis</name>
    <dbReference type="NCBI Taxonomy" id="908966"/>
    <lineage>
        <taxon>Bacteria</taxon>
        <taxon>Pseudomonadati</taxon>
        <taxon>Bacteroidota</taxon>
        <taxon>Chitinophagia</taxon>
        <taxon>Chitinophagales</taxon>
        <taxon>Chitinophagaceae</taxon>
        <taxon>Parasediminibacterium</taxon>
    </lineage>
</organism>
<evidence type="ECO:0008006" key="4">
    <source>
        <dbReference type="Google" id="ProtNLM"/>
    </source>
</evidence>
<reference evidence="3" key="1">
    <citation type="journal article" date="2019" name="Int. J. Syst. Evol. Microbiol.">
        <title>The Global Catalogue of Microorganisms (GCM) 10K type strain sequencing project: providing services to taxonomists for standard genome sequencing and annotation.</title>
        <authorList>
            <consortium name="The Broad Institute Genomics Platform"/>
            <consortium name="The Broad Institute Genome Sequencing Center for Infectious Disease"/>
            <person name="Wu L."/>
            <person name="Ma J."/>
        </authorList>
    </citation>
    <scope>NUCLEOTIDE SEQUENCE [LARGE SCALE GENOMIC DNA]</scope>
    <source>
        <strain evidence="3">CECT 8010</strain>
    </source>
</reference>
<gene>
    <name evidence="2" type="ORF">ACFOW1_15205</name>
</gene>
<feature type="chain" id="PRO_5046163285" description="Fibronectin type-III domain-containing protein" evidence="1">
    <location>
        <begin position="25"/>
        <end position="303"/>
    </location>
</feature>